<protein>
    <submittedName>
        <fullName evidence="2">ABC-type transport system involved in resitance to organic solvents, permease protein</fullName>
    </submittedName>
</protein>
<sequence length="278" mass="30404">MKWLRGGRKTGMGNPLWRLLGALGKSTTAFVSMAVYLTALAFTILVQATKPRHWRRTVRKAFSRQLLETGIKTIIPVGLVALFIGVLVVMQAQLWLGKLGQTEWLGPLFVVVVVRELAPLLTNLIMILQNGSKMTSELAGMTVSGKVRMLDAQGIDPLIYLILPRVTATVVSTFCLTLLFIVFSLVSGYLFSFALGLRLLAPQIFLDQILRALQSRDLLNLLLTGMIPPLLTTVICCSEGLCLSLTRATVPNATSLALTRSTVSLFLISVTISVLTYL</sequence>
<dbReference type="KEGG" id="dat:HRM2_24450"/>
<dbReference type="GO" id="GO:0005548">
    <property type="term" value="F:phospholipid transporter activity"/>
    <property type="evidence" value="ECO:0007669"/>
    <property type="project" value="TreeGrafter"/>
</dbReference>
<evidence type="ECO:0000313" key="3">
    <source>
        <dbReference type="Proteomes" id="UP000000442"/>
    </source>
</evidence>
<dbReference type="AlphaFoldDB" id="C0QFX1"/>
<dbReference type="PANTHER" id="PTHR30188">
    <property type="entry name" value="ABC TRANSPORTER PERMEASE PROTEIN-RELATED"/>
    <property type="match status" value="1"/>
</dbReference>
<evidence type="ECO:0000256" key="1">
    <source>
        <dbReference type="SAM" id="Phobius"/>
    </source>
</evidence>
<dbReference type="EMBL" id="CP001087">
    <property type="protein sequence ID" value="ACN15539.1"/>
    <property type="molecule type" value="Genomic_DNA"/>
</dbReference>
<dbReference type="OrthoDB" id="5511876at2"/>
<dbReference type="HOGENOM" id="CLU_045686_3_2_7"/>
<keyword evidence="1" id="KW-0472">Membrane</keyword>
<reference evidence="2 3" key="1">
    <citation type="journal article" date="2009" name="Environ. Microbiol.">
        <title>Genome sequence of Desulfobacterium autotrophicum HRM2, a marine sulfate reducer oxidizing organic carbon completely to carbon dioxide.</title>
        <authorList>
            <person name="Strittmatter A.W."/>
            <person name="Liesegang H."/>
            <person name="Rabus R."/>
            <person name="Decker I."/>
            <person name="Amann J."/>
            <person name="Andres S."/>
            <person name="Henne A."/>
            <person name="Fricke W.F."/>
            <person name="Martinez-Arias R."/>
            <person name="Bartels D."/>
            <person name="Goesmann A."/>
            <person name="Krause L."/>
            <person name="Puehler A."/>
            <person name="Klenk H.P."/>
            <person name="Richter M."/>
            <person name="Schuler M."/>
            <person name="Gloeckner F.O."/>
            <person name="Meyerdierks A."/>
            <person name="Gottschalk G."/>
            <person name="Amann R."/>
        </authorList>
    </citation>
    <scope>NUCLEOTIDE SEQUENCE [LARGE SCALE GENOMIC DNA]</scope>
    <source>
        <strain evidence="3">ATCC 43914 / DSM 3382 / HRM2</strain>
    </source>
</reference>
<keyword evidence="3" id="KW-1185">Reference proteome</keyword>
<gene>
    <name evidence="2" type="ordered locus">HRM2_24450</name>
</gene>
<keyword evidence="1" id="KW-0812">Transmembrane</keyword>
<evidence type="ECO:0000313" key="2">
    <source>
        <dbReference type="EMBL" id="ACN15539.1"/>
    </source>
</evidence>
<accession>C0QFX1</accession>
<dbReference type="RefSeq" id="WP_015904304.1">
    <property type="nucleotide sequence ID" value="NC_012108.1"/>
</dbReference>
<name>C0QFX1_DESAH</name>
<dbReference type="Proteomes" id="UP000000442">
    <property type="component" value="Chromosome"/>
</dbReference>
<feature type="transmembrane region" description="Helical" evidence="1">
    <location>
        <begin position="258"/>
        <end position="277"/>
    </location>
</feature>
<feature type="transmembrane region" description="Helical" evidence="1">
    <location>
        <begin position="104"/>
        <end position="128"/>
    </location>
</feature>
<feature type="transmembrane region" description="Helical" evidence="1">
    <location>
        <begin position="69"/>
        <end position="92"/>
    </location>
</feature>
<feature type="transmembrane region" description="Helical" evidence="1">
    <location>
        <begin position="218"/>
        <end position="246"/>
    </location>
</feature>
<dbReference type="eggNOG" id="COG0767">
    <property type="taxonomic scope" value="Bacteria"/>
</dbReference>
<dbReference type="STRING" id="177437.HRM2_24450"/>
<dbReference type="GO" id="GO:0043190">
    <property type="term" value="C:ATP-binding cassette (ABC) transporter complex"/>
    <property type="evidence" value="ECO:0007669"/>
    <property type="project" value="InterPro"/>
</dbReference>
<dbReference type="PANTHER" id="PTHR30188:SF4">
    <property type="entry name" value="PROTEIN TRIGALACTOSYLDIACYLGLYCEROL 1, CHLOROPLASTIC"/>
    <property type="match status" value="1"/>
</dbReference>
<proteinExistence type="predicted"/>
<organism evidence="2 3">
    <name type="scientific">Desulforapulum autotrophicum (strain ATCC 43914 / DSM 3382 / VKM B-1955 / HRM2)</name>
    <name type="common">Desulfobacterium autotrophicum</name>
    <dbReference type="NCBI Taxonomy" id="177437"/>
    <lineage>
        <taxon>Bacteria</taxon>
        <taxon>Pseudomonadati</taxon>
        <taxon>Thermodesulfobacteriota</taxon>
        <taxon>Desulfobacteria</taxon>
        <taxon>Desulfobacterales</taxon>
        <taxon>Desulfobacteraceae</taxon>
        <taxon>Desulforapulum</taxon>
    </lineage>
</organism>
<dbReference type="InterPro" id="IPR030802">
    <property type="entry name" value="Permease_MalE"/>
</dbReference>
<dbReference type="Pfam" id="PF02405">
    <property type="entry name" value="MlaE"/>
    <property type="match status" value="1"/>
</dbReference>
<feature type="transmembrane region" description="Helical" evidence="1">
    <location>
        <begin position="29"/>
        <end position="48"/>
    </location>
</feature>
<keyword evidence="1" id="KW-1133">Transmembrane helix</keyword>